<keyword evidence="10 17" id="KW-0520">NAD</keyword>
<dbReference type="eggNOG" id="COG0063">
    <property type="taxonomic scope" value="Bacteria"/>
</dbReference>
<dbReference type="EC" id="5.1.99.6" evidence="19"/>
<dbReference type="PANTHER" id="PTHR12592">
    <property type="entry name" value="ATP-DEPENDENT (S)-NAD(P)H-HYDRATE DEHYDRATASE FAMILY MEMBER"/>
    <property type="match status" value="1"/>
</dbReference>
<keyword evidence="22" id="KW-0418">Kinase</keyword>
<comment type="function">
    <text evidence="14 19">Bifunctional enzyme that catalyzes the epimerization of the S- and R-forms of NAD(P)HX and the dehydration of the S-form of NAD(P)HX at the expense of ADP, which is converted to AMP. This allows the repair of both epimers of NAD(P)HX, a damaged form of NAD(P)H that is a result of enzymatic or heat-dependent hydration.</text>
</comment>
<dbReference type="InterPro" id="IPR036652">
    <property type="entry name" value="YjeF_N_dom_sf"/>
</dbReference>
<comment type="catalytic activity">
    <reaction evidence="2 18 19">
        <text>(6R)-NADPHX = (6S)-NADPHX</text>
        <dbReference type="Rhea" id="RHEA:32227"/>
        <dbReference type="ChEBI" id="CHEBI:64076"/>
        <dbReference type="ChEBI" id="CHEBI:64077"/>
        <dbReference type="EC" id="5.1.99.6"/>
    </reaction>
</comment>
<comment type="catalytic activity">
    <reaction evidence="1 18 19">
        <text>(6R)-NADHX = (6S)-NADHX</text>
        <dbReference type="Rhea" id="RHEA:32215"/>
        <dbReference type="ChEBI" id="CHEBI:64074"/>
        <dbReference type="ChEBI" id="CHEBI:64075"/>
        <dbReference type="EC" id="5.1.99.6"/>
    </reaction>
</comment>
<comment type="cofactor">
    <cofactor evidence="18 19">
        <name>K(+)</name>
        <dbReference type="ChEBI" id="CHEBI:29103"/>
    </cofactor>
    <text evidence="18 19">Binds 1 potassium ion per subunit.</text>
</comment>
<evidence type="ECO:0000256" key="15">
    <source>
        <dbReference type="ARBA" id="ARBA00048238"/>
    </source>
</evidence>
<comment type="caution">
    <text evidence="18">Lacks conserved residue(s) required for the propagation of feature annotation.</text>
</comment>
<dbReference type="GO" id="GO:0052856">
    <property type="term" value="F:NAD(P)HX epimerase activity"/>
    <property type="evidence" value="ECO:0007669"/>
    <property type="project" value="UniProtKB-UniRule"/>
</dbReference>
<evidence type="ECO:0000256" key="7">
    <source>
        <dbReference type="ARBA" id="ARBA00022840"/>
    </source>
</evidence>
<keyword evidence="23" id="KW-1185">Reference proteome</keyword>
<dbReference type="Pfam" id="PF03853">
    <property type="entry name" value="YjeF_N"/>
    <property type="match status" value="1"/>
</dbReference>
<feature type="binding site" evidence="17">
    <location>
        <begin position="425"/>
        <end position="429"/>
    </location>
    <ligand>
        <name>AMP</name>
        <dbReference type="ChEBI" id="CHEBI:456215"/>
    </ligand>
</feature>
<evidence type="ECO:0000256" key="13">
    <source>
        <dbReference type="ARBA" id="ARBA00023268"/>
    </source>
</evidence>
<dbReference type="AlphaFoldDB" id="D7CPA6"/>
<keyword evidence="22" id="KW-0808">Transferase</keyword>
<evidence type="ECO:0000256" key="11">
    <source>
        <dbReference type="ARBA" id="ARBA00023235"/>
    </source>
</evidence>
<keyword evidence="9 18" id="KW-0630">Potassium</keyword>
<evidence type="ECO:0000259" key="20">
    <source>
        <dbReference type="PROSITE" id="PS51383"/>
    </source>
</evidence>
<comment type="similarity">
    <text evidence="17">Belongs to the NnrD/CARKD family.</text>
</comment>
<dbReference type="CDD" id="cd01171">
    <property type="entry name" value="YXKO-related"/>
    <property type="match status" value="1"/>
</dbReference>
<dbReference type="Gene3D" id="3.40.50.10260">
    <property type="entry name" value="YjeF N-terminal domain"/>
    <property type="match status" value="1"/>
</dbReference>
<evidence type="ECO:0000256" key="9">
    <source>
        <dbReference type="ARBA" id="ARBA00022958"/>
    </source>
</evidence>
<evidence type="ECO:0000313" key="22">
    <source>
        <dbReference type="EMBL" id="ADI02541.1"/>
    </source>
</evidence>
<comment type="similarity">
    <text evidence="4 19">In the C-terminal section; belongs to the NnrD/CARKD family.</text>
</comment>
<evidence type="ECO:0000256" key="8">
    <source>
        <dbReference type="ARBA" id="ARBA00022857"/>
    </source>
</evidence>
<dbReference type="InterPro" id="IPR000631">
    <property type="entry name" value="CARKD"/>
</dbReference>
<comment type="catalytic activity">
    <reaction evidence="15 17 19">
        <text>(6S)-NADHX + ADP = AMP + phosphate + NADH + H(+)</text>
        <dbReference type="Rhea" id="RHEA:32223"/>
        <dbReference type="ChEBI" id="CHEBI:15378"/>
        <dbReference type="ChEBI" id="CHEBI:43474"/>
        <dbReference type="ChEBI" id="CHEBI:57945"/>
        <dbReference type="ChEBI" id="CHEBI:64074"/>
        <dbReference type="ChEBI" id="CHEBI:456215"/>
        <dbReference type="ChEBI" id="CHEBI:456216"/>
        <dbReference type="EC" id="4.2.1.136"/>
    </reaction>
</comment>
<evidence type="ECO:0000256" key="3">
    <source>
        <dbReference type="ARBA" id="ARBA00006001"/>
    </source>
</evidence>
<dbReference type="RefSeq" id="WP_013175943.1">
    <property type="nucleotide sequence ID" value="NC_014220.1"/>
</dbReference>
<evidence type="ECO:0000256" key="16">
    <source>
        <dbReference type="ARBA" id="ARBA00049209"/>
    </source>
</evidence>
<dbReference type="EC" id="4.2.1.136" evidence="19"/>
<comment type="catalytic activity">
    <reaction evidence="16 17 19">
        <text>(6S)-NADPHX + ADP = AMP + phosphate + NADPH + H(+)</text>
        <dbReference type="Rhea" id="RHEA:32235"/>
        <dbReference type="ChEBI" id="CHEBI:15378"/>
        <dbReference type="ChEBI" id="CHEBI:43474"/>
        <dbReference type="ChEBI" id="CHEBI:57783"/>
        <dbReference type="ChEBI" id="CHEBI:64076"/>
        <dbReference type="ChEBI" id="CHEBI:456215"/>
        <dbReference type="ChEBI" id="CHEBI:456216"/>
        <dbReference type="EC" id="4.2.1.136"/>
    </reaction>
</comment>
<evidence type="ECO:0000256" key="4">
    <source>
        <dbReference type="ARBA" id="ARBA00009524"/>
    </source>
</evidence>
<feature type="binding site" evidence="17">
    <location>
        <position position="454"/>
    </location>
    <ligand>
        <name>AMP</name>
        <dbReference type="ChEBI" id="CHEBI:456215"/>
    </ligand>
</feature>
<keyword evidence="11 18" id="KW-0413">Isomerase</keyword>
<dbReference type="NCBIfam" id="TIGR00197">
    <property type="entry name" value="yjeF_nterm"/>
    <property type="match status" value="1"/>
</dbReference>
<feature type="binding site" evidence="18">
    <location>
        <position position="164"/>
    </location>
    <ligand>
        <name>(6S)-NADPHX</name>
        <dbReference type="ChEBI" id="CHEBI:64076"/>
    </ligand>
</feature>
<feature type="binding site" evidence="18">
    <location>
        <position position="167"/>
    </location>
    <ligand>
        <name>K(+)</name>
        <dbReference type="ChEBI" id="CHEBI:29103"/>
    </ligand>
</feature>
<keyword evidence="5 18" id="KW-0479">Metal-binding</keyword>
<dbReference type="GO" id="GO:0016301">
    <property type="term" value="F:kinase activity"/>
    <property type="evidence" value="ECO:0007669"/>
    <property type="project" value="UniProtKB-KW"/>
</dbReference>
<evidence type="ECO:0000256" key="14">
    <source>
        <dbReference type="ARBA" id="ARBA00025153"/>
    </source>
</evidence>
<comment type="similarity">
    <text evidence="18">Belongs to the NnrE/AIBP family.</text>
</comment>
<dbReference type="Gene3D" id="3.40.1190.20">
    <property type="match status" value="1"/>
</dbReference>
<dbReference type="GO" id="GO:0005524">
    <property type="term" value="F:ATP binding"/>
    <property type="evidence" value="ECO:0007669"/>
    <property type="project" value="UniProtKB-UniRule"/>
</dbReference>
<dbReference type="SUPFAM" id="SSF53613">
    <property type="entry name" value="Ribokinase-like"/>
    <property type="match status" value="1"/>
</dbReference>
<feature type="binding site" evidence="17">
    <location>
        <position position="455"/>
    </location>
    <ligand>
        <name>(6S)-NADPHX</name>
        <dbReference type="ChEBI" id="CHEBI:64076"/>
    </ligand>
</feature>
<feature type="binding site" evidence="17">
    <location>
        <position position="337"/>
    </location>
    <ligand>
        <name>(6S)-NADPHX</name>
        <dbReference type="ChEBI" id="CHEBI:64076"/>
    </ligand>
</feature>
<dbReference type="STRING" id="643648.Slip_1786"/>
<name>D7CPA6_SYNLT</name>
<dbReference type="HOGENOM" id="CLU_024853_4_1_9"/>
<feature type="binding site" evidence="17">
    <location>
        <position position="388"/>
    </location>
    <ligand>
        <name>(6S)-NADPHX</name>
        <dbReference type="ChEBI" id="CHEBI:64076"/>
    </ligand>
</feature>
<gene>
    <name evidence="18" type="primary">nnrE</name>
    <name evidence="17" type="synonym">nnrD</name>
    <name evidence="22" type="ordered locus">Slip_1786</name>
</gene>
<dbReference type="InterPro" id="IPR004443">
    <property type="entry name" value="YjeF_N_dom"/>
</dbReference>
<dbReference type="PIRSF" id="PIRSF017184">
    <property type="entry name" value="Nnr"/>
    <property type="match status" value="1"/>
</dbReference>
<feature type="domain" description="YjeF N-terminal" evidence="21">
    <location>
        <begin position="9"/>
        <end position="221"/>
    </location>
</feature>
<comment type="cofactor">
    <cofactor evidence="17">
        <name>Mg(2+)</name>
        <dbReference type="ChEBI" id="CHEBI:18420"/>
    </cofactor>
</comment>
<dbReference type="InterPro" id="IPR029056">
    <property type="entry name" value="Ribokinase-like"/>
</dbReference>
<evidence type="ECO:0000256" key="2">
    <source>
        <dbReference type="ARBA" id="ARBA00000909"/>
    </source>
</evidence>
<keyword evidence="6 17" id="KW-0547">Nucleotide-binding</keyword>
<dbReference type="GO" id="GO:0110051">
    <property type="term" value="P:metabolite repair"/>
    <property type="evidence" value="ECO:0007669"/>
    <property type="project" value="TreeGrafter"/>
</dbReference>
<reference evidence="23" key="1">
    <citation type="journal article" date="2010" name="Stand. Genomic Sci.">
        <title>Complete genome sequence of Syntrophothermus lipocalidus type strain (TGB-C1T).</title>
        <authorList>
            <consortium name="US DOE Joint Genome Institute (JGI-PGF)"/>
            <person name="Djao O."/>
            <person name="Zhang X."/>
            <person name="Lucas S."/>
            <person name="Lapidus A."/>
            <person name="Glavina Del Rio T."/>
            <person name="Nolan M."/>
            <person name="Tice H."/>
            <person name="Cheng J."/>
            <person name="Han C."/>
            <person name="Tapia R."/>
            <person name="Goodwin L."/>
            <person name="Pitluck S."/>
            <person name="Liolios K."/>
            <person name="Ivanova N."/>
            <person name="Mavromatis K."/>
            <person name="Mikhailova N."/>
            <person name="Ovchinnikova G."/>
            <person name="Pati A."/>
            <person name="Brambilla E."/>
            <person name="Chen A."/>
            <person name="Palaniappan K."/>
            <person name="Land M."/>
            <person name="Hauser L."/>
            <person name="Chang Y."/>
            <person name="Jeffries C."/>
            <person name="Rohde M."/>
            <person name="Sikorski J."/>
            <person name="Spring S."/>
            <person name="Goker M."/>
            <person name="Detter J."/>
            <person name="Woyke T."/>
            <person name="Bristow J."/>
            <person name="Eisen J."/>
            <person name="Markowitz V."/>
            <person name="Hugenholtz P."/>
            <person name="Kyrpides N."/>
            <person name="Klenk H."/>
        </authorList>
    </citation>
    <scope>NUCLEOTIDE SEQUENCE [LARGE SCALE GENOMIC DNA]</scope>
    <source>
        <strain evidence="23">DSM 12680 / TGB-C1</strain>
    </source>
</reference>
<evidence type="ECO:0000259" key="21">
    <source>
        <dbReference type="PROSITE" id="PS51385"/>
    </source>
</evidence>
<proteinExistence type="inferred from homology"/>
<dbReference type="HAMAP" id="MF_01966">
    <property type="entry name" value="NADHX_epimerase"/>
    <property type="match status" value="1"/>
</dbReference>
<reference evidence="22 23" key="2">
    <citation type="journal article" date="2010" name="Stand. Genomic Sci.">
        <title>Complete genome sequence of Syntrophothermus lipocalidus type strain (TGB-C1).</title>
        <authorList>
            <person name="Djao O.D."/>
            <person name="Zhang X."/>
            <person name="Lucas S."/>
            <person name="Lapidus A."/>
            <person name="Del Rio T.G."/>
            <person name="Nolan M."/>
            <person name="Tice H."/>
            <person name="Cheng J.F."/>
            <person name="Han C."/>
            <person name="Tapia R."/>
            <person name="Goodwin L."/>
            <person name="Pitluck S."/>
            <person name="Liolios K."/>
            <person name="Ivanova N."/>
            <person name="Mavromatis K."/>
            <person name="Mikhailova N."/>
            <person name="Ovchinnikova G."/>
            <person name="Pati A."/>
            <person name="Brambilla E."/>
            <person name="Chen A."/>
            <person name="Palaniappan K."/>
            <person name="Land M."/>
            <person name="Hauser L."/>
            <person name="Chang Y.J."/>
            <person name="Jeffries C.D."/>
            <person name="Rohde M."/>
            <person name="Sikorski J."/>
            <person name="Spring S."/>
            <person name="Goker M."/>
            <person name="Detter J.C."/>
            <person name="Woyke T."/>
            <person name="Bristow J."/>
            <person name="Eisen J.A."/>
            <person name="Markowitz V."/>
            <person name="Hugenholtz P."/>
            <person name="Kyrpides N.C."/>
            <person name="Klenk H.P."/>
        </authorList>
    </citation>
    <scope>NUCLEOTIDE SEQUENCE [LARGE SCALE GENOMIC DNA]</scope>
    <source>
        <strain evidence="23">DSM 12680 / TGB-C1</strain>
    </source>
</reference>
<organism evidence="22 23">
    <name type="scientific">Syntrophothermus lipocalidus (strain DSM 12680 / TGB-C1)</name>
    <dbReference type="NCBI Taxonomy" id="643648"/>
    <lineage>
        <taxon>Bacteria</taxon>
        <taxon>Bacillati</taxon>
        <taxon>Bacillota</taxon>
        <taxon>Clostridia</taxon>
        <taxon>Eubacteriales</taxon>
        <taxon>Syntrophomonadaceae</taxon>
        <taxon>Syntrophothermus</taxon>
    </lineage>
</organism>
<dbReference type="InterPro" id="IPR030677">
    <property type="entry name" value="Nnr"/>
</dbReference>
<evidence type="ECO:0000256" key="18">
    <source>
        <dbReference type="HAMAP-Rule" id="MF_01966"/>
    </source>
</evidence>
<comment type="function">
    <text evidence="18">Catalyzes the epimerization of the S- and R-forms of NAD(P)HX, a damaged form of NAD(P)H that is a result of enzymatic or heat-dependent hydration. This is a prerequisite for the S-specific NAD(P)H-hydrate dehydratase to allow the repair of both epimers of NAD(P)HX.</text>
</comment>
<dbReference type="eggNOG" id="COG0062">
    <property type="taxonomic scope" value="Bacteria"/>
</dbReference>
<comment type="subunit">
    <text evidence="17">Homotetramer.</text>
</comment>
<dbReference type="HAMAP" id="MF_01965">
    <property type="entry name" value="NADHX_dehydratase"/>
    <property type="match status" value="1"/>
</dbReference>
<dbReference type="SUPFAM" id="SSF64153">
    <property type="entry name" value="YjeF N-terminal domain-like"/>
    <property type="match status" value="1"/>
</dbReference>
<keyword evidence="7 17" id="KW-0067">ATP-binding</keyword>
<feature type="binding site" evidence="18">
    <location>
        <begin position="135"/>
        <end position="141"/>
    </location>
    <ligand>
        <name>(6S)-NADPHX</name>
        <dbReference type="ChEBI" id="CHEBI:64076"/>
    </ligand>
</feature>
<dbReference type="GO" id="GO:0046872">
    <property type="term" value="F:metal ion binding"/>
    <property type="evidence" value="ECO:0007669"/>
    <property type="project" value="UniProtKB-UniRule"/>
</dbReference>
<feature type="domain" description="YjeF C-terminal" evidence="20">
    <location>
        <begin position="231"/>
        <end position="514"/>
    </location>
</feature>
<feature type="binding site" evidence="18">
    <location>
        <position position="131"/>
    </location>
    <ligand>
        <name>K(+)</name>
        <dbReference type="ChEBI" id="CHEBI:29103"/>
    </ligand>
</feature>
<keyword evidence="13" id="KW-0511">Multifunctional enzyme</keyword>
<evidence type="ECO:0000256" key="10">
    <source>
        <dbReference type="ARBA" id="ARBA00023027"/>
    </source>
</evidence>
<feature type="binding site" evidence="18">
    <location>
        <begin position="59"/>
        <end position="63"/>
    </location>
    <ligand>
        <name>(6S)-NADPHX</name>
        <dbReference type="ChEBI" id="CHEBI:64076"/>
    </ligand>
</feature>
<accession>D7CPA6</accession>
<dbReference type="InterPro" id="IPR017953">
    <property type="entry name" value="Carbohydrate_kinase_pred_CS"/>
</dbReference>
<dbReference type="EMBL" id="CP002048">
    <property type="protein sequence ID" value="ADI02541.1"/>
    <property type="molecule type" value="Genomic_DNA"/>
</dbReference>
<protein>
    <recommendedName>
        <fullName evidence="19">Bifunctional NAD(P)H-hydrate repair enzyme</fullName>
    </recommendedName>
    <alternativeName>
        <fullName evidence="19">Nicotinamide nucleotide repair protein</fullName>
    </alternativeName>
    <domain>
        <recommendedName>
            <fullName evidence="19">ADP-dependent (S)-NAD(P)H-hydrate dehydratase</fullName>
            <ecNumber evidence="19">4.2.1.136</ecNumber>
        </recommendedName>
        <alternativeName>
            <fullName evidence="19">ADP-dependent NAD(P)HX dehydratase</fullName>
        </alternativeName>
    </domain>
    <domain>
        <recommendedName>
            <fullName evidence="19">NAD(P)H-hydrate epimerase</fullName>
            <ecNumber evidence="19">5.1.99.6</ecNumber>
        </recommendedName>
    </domain>
</protein>
<comment type="function">
    <text evidence="17">Catalyzes the dehydration of the S-form of NAD(P)HX at the expense of ADP, which is converted to AMP. Together with NAD(P)HX epimerase, which catalyzes the epimerization of the S- and R-forms, the enzyme allows the repair of both epimers of NAD(P)HX, a damaged form of NAD(P)H that is a result of enzymatic or heat-dependent hydration.</text>
</comment>
<dbReference type="GO" id="GO:0046496">
    <property type="term" value="P:nicotinamide nucleotide metabolic process"/>
    <property type="evidence" value="ECO:0007669"/>
    <property type="project" value="UniProtKB-UniRule"/>
</dbReference>
<comment type="similarity">
    <text evidence="3 19">In the N-terminal section; belongs to the NnrE/AIBP family.</text>
</comment>
<evidence type="ECO:0000256" key="6">
    <source>
        <dbReference type="ARBA" id="ARBA00022741"/>
    </source>
</evidence>
<keyword evidence="8 17" id="KW-0521">NADP</keyword>
<keyword evidence="12 17" id="KW-0456">Lyase</keyword>
<evidence type="ECO:0000256" key="17">
    <source>
        <dbReference type="HAMAP-Rule" id="MF_01965"/>
    </source>
</evidence>
<dbReference type="Proteomes" id="UP000000378">
    <property type="component" value="Chromosome"/>
</dbReference>
<feature type="binding site" evidence="17">
    <location>
        <position position="266"/>
    </location>
    <ligand>
        <name>(6S)-NADPHX</name>
        <dbReference type="ChEBI" id="CHEBI:64076"/>
    </ligand>
</feature>
<evidence type="ECO:0000256" key="19">
    <source>
        <dbReference type="PIRNR" id="PIRNR017184"/>
    </source>
</evidence>
<dbReference type="Pfam" id="PF01256">
    <property type="entry name" value="Carb_kinase"/>
    <property type="match status" value="1"/>
</dbReference>
<dbReference type="PROSITE" id="PS51385">
    <property type="entry name" value="YJEF_N"/>
    <property type="match status" value="1"/>
</dbReference>
<feature type="binding site" evidence="18">
    <location>
        <position position="60"/>
    </location>
    <ligand>
        <name>K(+)</name>
        <dbReference type="ChEBI" id="CHEBI:29103"/>
    </ligand>
</feature>
<dbReference type="PANTHER" id="PTHR12592:SF0">
    <property type="entry name" value="ATP-DEPENDENT (S)-NAD(P)H-HYDRATE DEHYDRATASE"/>
    <property type="match status" value="1"/>
</dbReference>
<dbReference type="PROSITE" id="PS51383">
    <property type="entry name" value="YJEF_C_3"/>
    <property type="match status" value="1"/>
</dbReference>
<dbReference type="GO" id="GO:0052855">
    <property type="term" value="F:ADP-dependent NAD(P)H-hydrate dehydratase activity"/>
    <property type="evidence" value="ECO:0007669"/>
    <property type="project" value="UniProtKB-UniRule"/>
</dbReference>
<evidence type="ECO:0000256" key="12">
    <source>
        <dbReference type="ARBA" id="ARBA00023239"/>
    </source>
</evidence>
<sequence>MKIVSAQEMRDLDRRASTEFHIPSIVLMENAGLRVVEAVQTALAGIKLPQVVVIAGKGNNGGDGFVVSRHLINSGFHVDTFLLGDPSKLTPDAALNFRILQSISDRVFVVSDTGELQGLLAPLSGCDLVVDAIYGIGFHGEMPSLESEVVKMVNQSGKPVVAVDIPSGVEADTGKVRGEAIRATWTVTMALPKKAFFLEPGRSYTGMLTVGDISIPRCLLEAPNIKTNLVTEDWVAPWFLPRPAETHKGSFGHVLVVGGSVGLTGAVVMAAEAALRSGAGLVTAAVPQSLQPAIESRLIEVMTTPLPETSLKTISLEALPALQSLLERTSVCVAGPGMGRYPEARAVIRFVLETAGVPVIIDADGLNALAEDLGVLKDRQIPVILTPHPGEMSGLSGLSVAEIQADRLEVARGFASEWGVTLVLKGHNTVIATPGGDVYVNVTGNPGMATAGSGDVLSGIIAGFMAQGLLPDQAAISGVYVHGKAGDEAKKEKGERGLNAMDIVHYIPAVLKAFESR</sequence>
<evidence type="ECO:0000256" key="1">
    <source>
        <dbReference type="ARBA" id="ARBA00000013"/>
    </source>
</evidence>
<dbReference type="NCBIfam" id="TIGR00196">
    <property type="entry name" value="yjeF_cterm"/>
    <property type="match status" value="1"/>
</dbReference>
<dbReference type="KEGG" id="slp:Slip_1786"/>
<dbReference type="PROSITE" id="PS01050">
    <property type="entry name" value="YJEF_C_2"/>
    <property type="match status" value="1"/>
</dbReference>
<evidence type="ECO:0000256" key="5">
    <source>
        <dbReference type="ARBA" id="ARBA00022723"/>
    </source>
</evidence>
<evidence type="ECO:0000313" key="23">
    <source>
        <dbReference type="Proteomes" id="UP000000378"/>
    </source>
</evidence>